<dbReference type="Proteomes" id="UP000314294">
    <property type="component" value="Unassembled WGS sequence"/>
</dbReference>
<name>A0A4Z2F9I6_9TELE</name>
<organism evidence="1 2">
    <name type="scientific">Liparis tanakae</name>
    <name type="common">Tanaka's snailfish</name>
    <dbReference type="NCBI Taxonomy" id="230148"/>
    <lineage>
        <taxon>Eukaryota</taxon>
        <taxon>Metazoa</taxon>
        <taxon>Chordata</taxon>
        <taxon>Craniata</taxon>
        <taxon>Vertebrata</taxon>
        <taxon>Euteleostomi</taxon>
        <taxon>Actinopterygii</taxon>
        <taxon>Neopterygii</taxon>
        <taxon>Teleostei</taxon>
        <taxon>Neoteleostei</taxon>
        <taxon>Acanthomorphata</taxon>
        <taxon>Eupercaria</taxon>
        <taxon>Perciformes</taxon>
        <taxon>Cottioidei</taxon>
        <taxon>Cottales</taxon>
        <taxon>Liparidae</taxon>
        <taxon>Liparis</taxon>
    </lineage>
</organism>
<protein>
    <submittedName>
        <fullName evidence="1">Uncharacterized protein</fullName>
    </submittedName>
</protein>
<proteinExistence type="predicted"/>
<gene>
    <name evidence="1" type="ORF">EYF80_052383</name>
</gene>
<evidence type="ECO:0000313" key="2">
    <source>
        <dbReference type="Proteomes" id="UP000314294"/>
    </source>
</evidence>
<dbReference type="EMBL" id="SRLO01001487">
    <property type="protein sequence ID" value="TNN37454.1"/>
    <property type="molecule type" value="Genomic_DNA"/>
</dbReference>
<dbReference type="AlphaFoldDB" id="A0A4Z2F9I6"/>
<reference evidence="1 2" key="1">
    <citation type="submission" date="2019-03" db="EMBL/GenBank/DDBJ databases">
        <title>First draft genome of Liparis tanakae, snailfish: a comprehensive survey of snailfish specific genes.</title>
        <authorList>
            <person name="Kim W."/>
            <person name="Song I."/>
            <person name="Jeong J.-H."/>
            <person name="Kim D."/>
            <person name="Kim S."/>
            <person name="Ryu S."/>
            <person name="Song J.Y."/>
            <person name="Lee S.K."/>
        </authorList>
    </citation>
    <scope>NUCLEOTIDE SEQUENCE [LARGE SCALE GENOMIC DNA]</scope>
    <source>
        <tissue evidence="1">Muscle</tissue>
    </source>
</reference>
<comment type="caution">
    <text evidence="1">The sequence shown here is derived from an EMBL/GenBank/DDBJ whole genome shotgun (WGS) entry which is preliminary data.</text>
</comment>
<evidence type="ECO:0000313" key="1">
    <source>
        <dbReference type="EMBL" id="TNN37454.1"/>
    </source>
</evidence>
<sequence length="71" mass="7615">MQVHLTGSLAVSCMEDASLVRPKSLTLAMLSSDTSTLRAARSLWTKLLASRYSMASHTSLGDTARGGKMTR</sequence>
<keyword evidence="2" id="KW-1185">Reference proteome</keyword>
<accession>A0A4Z2F9I6</accession>
<dbReference type="OrthoDB" id="10515824at2759"/>